<evidence type="ECO:0000313" key="2">
    <source>
        <dbReference type="Proteomes" id="UP001416858"/>
    </source>
</evidence>
<protein>
    <submittedName>
        <fullName evidence="1">Uncharacterized protein</fullName>
    </submittedName>
</protein>
<dbReference type="Proteomes" id="UP001416858">
    <property type="component" value="Unassembled WGS sequence"/>
</dbReference>
<accession>A0ABP9VJ17</accession>
<sequence>MFIRCHTDRQPRGQVRNSRPRIAVHRRLFLRDRLRISRSIFHGRETDHGDLLAIKRRLGTEDMVVMLSKSMRLVADVLQQSQCKRTFA</sequence>
<name>A0ABP9VJ17_9BACT</name>
<keyword evidence="2" id="KW-1185">Reference proteome</keyword>
<dbReference type="EMBL" id="BAABRO010000001">
    <property type="protein sequence ID" value="GAA5505204.1"/>
    <property type="molecule type" value="Genomic_DNA"/>
</dbReference>
<comment type="caution">
    <text evidence="1">The sequence shown here is derived from an EMBL/GenBank/DDBJ whole genome shotgun (WGS) entry which is preliminary data.</text>
</comment>
<proteinExistence type="predicted"/>
<reference evidence="1 2" key="1">
    <citation type="submission" date="2024-02" db="EMBL/GenBank/DDBJ databases">
        <title>Rhodopirellula caenicola NBRC 110016.</title>
        <authorList>
            <person name="Ichikawa N."/>
            <person name="Katano-Makiyama Y."/>
            <person name="Hidaka K."/>
        </authorList>
    </citation>
    <scope>NUCLEOTIDE SEQUENCE [LARGE SCALE GENOMIC DNA]</scope>
    <source>
        <strain evidence="1 2">NBRC 110016</strain>
    </source>
</reference>
<evidence type="ECO:0000313" key="1">
    <source>
        <dbReference type="EMBL" id="GAA5505204.1"/>
    </source>
</evidence>
<gene>
    <name evidence="1" type="ORF">Rcae01_00645</name>
</gene>
<organism evidence="1 2">
    <name type="scientific">Novipirellula caenicola</name>
    <dbReference type="NCBI Taxonomy" id="1536901"/>
    <lineage>
        <taxon>Bacteria</taxon>
        <taxon>Pseudomonadati</taxon>
        <taxon>Planctomycetota</taxon>
        <taxon>Planctomycetia</taxon>
        <taxon>Pirellulales</taxon>
        <taxon>Pirellulaceae</taxon>
        <taxon>Novipirellula</taxon>
    </lineage>
</organism>